<evidence type="ECO:0000256" key="1">
    <source>
        <dbReference type="SAM" id="Coils"/>
    </source>
</evidence>
<proteinExistence type="predicted"/>
<keyword evidence="4" id="KW-1185">Reference proteome</keyword>
<feature type="region of interest" description="Disordered" evidence="2">
    <location>
        <begin position="1"/>
        <end position="25"/>
    </location>
</feature>
<dbReference type="GeneID" id="5006602"/>
<dbReference type="EMBL" id="CP000600">
    <property type="protein sequence ID" value="ABP01023.1"/>
    <property type="molecule type" value="Genomic_DNA"/>
</dbReference>
<evidence type="ECO:0000313" key="3">
    <source>
        <dbReference type="EMBL" id="ABP01023.1"/>
    </source>
</evidence>
<dbReference type="Gramene" id="ABP01023">
    <property type="protein sequence ID" value="ABP01023"/>
    <property type="gene ID" value="OSTLU_29468"/>
</dbReference>
<gene>
    <name evidence="3" type="ORF">OSTLU_29468</name>
</gene>
<dbReference type="AlphaFoldDB" id="A4SB30"/>
<dbReference type="Proteomes" id="UP000001568">
    <property type="component" value="Chromosome 20"/>
</dbReference>
<feature type="region of interest" description="Disordered" evidence="2">
    <location>
        <begin position="94"/>
        <end position="124"/>
    </location>
</feature>
<dbReference type="KEGG" id="olu:OSTLU_29468"/>
<dbReference type="OrthoDB" id="10637017at2759"/>
<dbReference type="HOGENOM" id="CLU_1689649_0_0_1"/>
<evidence type="ECO:0000313" key="4">
    <source>
        <dbReference type="Proteomes" id="UP000001568"/>
    </source>
</evidence>
<evidence type="ECO:0000256" key="2">
    <source>
        <dbReference type="SAM" id="MobiDB-lite"/>
    </source>
</evidence>
<name>A4SB30_OSTLU</name>
<keyword evidence="1" id="KW-0175">Coiled coil</keyword>
<dbReference type="RefSeq" id="XP_001422706.1">
    <property type="nucleotide sequence ID" value="XM_001422669.1"/>
</dbReference>
<organism evidence="3 4">
    <name type="scientific">Ostreococcus lucimarinus (strain CCE9901)</name>
    <dbReference type="NCBI Taxonomy" id="436017"/>
    <lineage>
        <taxon>Eukaryota</taxon>
        <taxon>Viridiplantae</taxon>
        <taxon>Chlorophyta</taxon>
        <taxon>Mamiellophyceae</taxon>
        <taxon>Mamiellales</taxon>
        <taxon>Bathycoccaceae</taxon>
        <taxon>Ostreococcus</taxon>
    </lineage>
</organism>
<reference evidence="3 4" key="1">
    <citation type="journal article" date="2007" name="Proc. Natl. Acad. Sci. U.S.A.">
        <title>The tiny eukaryote Ostreococcus provides genomic insights into the paradox of plankton speciation.</title>
        <authorList>
            <person name="Palenik B."/>
            <person name="Grimwood J."/>
            <person name="Aerts A."/>
            <person name="Rouze P."/>
            <person name="Salamov A."/>
            <person name="Putnam N."/>
            <person name="Dupont C."/>
            <person name="Jorgensen R."/>
            <person name="Derelle E."/>
            <person name="Rombauts S."/>
            <person name="Zhou K."/>
            <person name="Otillar R."/>
            <person name="Merchant S.S."/>
            <person name="Podell S."/>
            <person name="Gaasterland T."/>
            <person name="Napoli C."/>
            <person name="Gendler K."/>
            <person name="Manuell A."/>
            <person name="Tai V."/>
            <person name="Vallon O."/>
            <person name="Piganeau G."/>
            <person name="Jancek S."/>
            <person name="Heijde M."/>
            <person name="Jabbari K."/>
            <person name="Bowler C."/>
            <person name="Lohr M."/>
            <person name="Robbens S."/>
            <person name="Werner G."/>
            <person name="Dubchak I."/>
            <person name="Pazour G.J."/>
            <person name="Ren Q."/>
            <person name="Paulsen I."/>
            <person name="Delwiche C."/>
            <person name="Schmutz J."/>
            <person name="Rokhsar D."/>
            <person name="Van de Peer Y."/>
            <person name="Moreau H."/>
            <person name="Grigoriev I.V."/>
        </authorList>
    </citation>
    <scope>NUCLEOTIDE SEQUENCE [LARGE SCALE GENOMIC DNA]</scope>
    <source>
        <strain evidence="3 4">CCE9901</strain>
    </source>
</reference>
<feature type="coiled-coil region" evidence="1">
    <location>
        <begin position="34"/>
        <end position="75"/>
    </location>
</feature>
<sequence>MVEIEASASASASRRVSRDDAKDSYPAVVVARERPRDTRRVEELETELKKLQAKSERQTKKINALKEELATERRARSNELQTVRAKHEREMRDLVASVSGVQKSNVQRRRRVSSNEYPPPPSRIVSGADEFDAFIAGFAAETDRLRKTLEHKRFLA</sequence>
<protein>
    <submittedName>
        <fullName evidence="3">Uncharacterized protein</fullName>
    </submittedName>
</protein>
<feature type="compositionally biased region" description="Low complexity" evidence="2">
    <location>
        <begin position="1"/>
        <end position="14"/>
    </location>
</feature>
<accession>A4SB30</accession>